<dbReference type="PANTHER" id="PTHR38420:SF1">
    <property type="entry name" value="PUTATIVE (AFU_ORTHOLOGUE AFUA_5G14690)-RELATED"/>
    <property type="match status" value="1"/>
</dbReference>
<dbReference type="GO" id="GO:0005524">
    <property type="term" value="F:ATP binding"/>
    <property type="evidence" value="ECO:0007669"/>
    <property type="project" value="InterPro"/>
</dbReference>
<protein>
    <submittedName>
        <fullName evidence="5">Uncharacterized protein</fullName>
    </submittedName>
</protein>
<evidence type="ECO:0000259" key="3">
    <source>
        <dbReference type="Pfam" id="PF09830"/>
    </source>
</evidence>
<dbReference type="InterPro" id="IPR009163">
    <property type="entry name" value="Ap4A_phos1/2"/>
</dbReference>
<dbReference type="InterPro" id="IPR043171">
    <property type="entry name" value="Ap4A_phos1/2-like"/>
</dbReference>
<dbReference type="Pfam" id="PF19327">
    <property type="entry name" value="Ap4A_phos_N"/>
    <property type="match status" value="1"/>
</dbReference>
<reference evidence="5 6" key="1">
    <citation type="journal article" date="2016" name="Proc. Natl. Acad. Sci. U.S.A.">
        <title>Comparative genomics of biotechnologically important yeasts.</title>
        <authorList>
            <person name="Riley R."/>
            <person name="Haridas S."/>
            <person name="Wolfe K.H."/>
            <person name="Lopes M.R."/>
            <person name="Hittinger C.T."/>
            <person name="Goeker M."/>
            <person name="Salamov A.A."/>
            <person name="Wisecaver J.H."/>
            <person name="Long T.M."/>
            <person name="Calvey C.H."/>
            <person name="Aerts A.L."/>
            <person name="Barry K.W."/>
            <person name="Choi C."/>
            <person name="Clum A."/>
            <person name="Coughlan A.Y."/>
            <person name="Deshpande S."/>
            <person name="Douglass A.P."/>
            <person name="Hanson S.J."/>
            <person name="Klenk H.-P."/>
            <person name="LaButti K.M."/>
            <person name="Lapidus A."/>
            <person name="Lindquist E.A."/>
            <person name="Lipzen A.M."/>
            <person name="Meier-Kolthoff J.P."/>
            <person name="Ohm R.A."/>
            <person name="Otillar R.P."/>
            <person name="Pangilinan J.L."/>
            <person name="Peng Y."/>
            <person name="Rokas A."/>
            <person name="Rosa C.A."/>
            <person name="Scheuner C."/>
            <person name="Sibirny A.A."/>
            <person name="Slot J.C."/>
            <person name="Stielow J.B."/>
            <person name="Sun H."/>
            <person name="Kurtzman C.P."/>
            <person name="Blackwell M."/>
            <person name="Grigoriev I.V."/>
            <person name="Jeffries T.W."/>
        </authorList>
    </citation>
    <scope>NUCLEOTIDE SEQUENCE [LARGE SCALE GENOMIC DNA]</scope>
    <source>
        <strain evidence="5 6">NRRL Y-11557</strain>
    </source>
</reference>
<feature type="binding site" evidence="2">
    <location>
        <position position="270"/>
    </location>
    <ligand>
        <name>substrate</name>
    </ligand>
</feature>
<dbReference type="OrthoDB" id="10267950at2759"/>
<proteinExistence type="predicted"/>
<dbReference type="STRING" id="675824.A0A1E3QD32"/>
<feature type="domain" description="ATP adenylyltransferase C-terminal" evidence="3">
    <location>
        <begin position="194"/>
        <end position="297"/>
    </location>
</feature>
<evidence type="ECO:0000259" key="4">
    <source>
        <dbReference type="Pfam" id="PF19327"/>
    </source>
</evidence>
<organism evidence="5 6">
    <name type="scientific">Lipomyces starkeyi NRRL Y-11557</name>
    <dbReference type="NCBI Taxonomy" id="675824"/>
    <lineage>
        <taxon>Eukaryota</taxon>
        <taxon>Fungi</taxon>
        <taxon>Dikarya</taxon>
        <taxon>Ascomycota</taxon>
        <taxon>Saccharomycotina</taxon>
        <taxon>Lipomycetes</taxon>
        <taxon>Lipomycetales</taxon>
        <taxon>Lipomycetaceae</taxon>
        <taxon>Lipomyces</taxon>
    </lineage>
</organism>
<dbReference type="Gene3D" id="3.30.428.70">
    <property type="match status" value="1"/>
</dbReference>
<feature type="active site" description="Nucleophile" evidence="1">
    <location>
        <position position="156"/>
    </location>
</feature>
<dbReference type="AlphaFoldDB" id="A0A1E3QD32"/>
<evidence type="ECO:0000256" key="1">
    <source>
        <dbReference type="PIRSR" id="PIRSR000846-1"/>
    </source>
</evidence>
<dbReference type="SUPFAM" id="SSF54197">
    <property type="entry name" value="HIT-like"/>
    <property type="match status" value="1"/>
</dbReference>
<evidence type="ECO:0000313" key="6">
    <source>
        <dbReference type="Proteomes" id="UP000094385"/>
    </source>
</evidence>
<dbReference type="Proteomes" id="UP000094385">
    <property type="component" value="Unassembled WGS sequence"/>
</dbReference>
<dbReference type="InterPro" id="IPR019200">
    <property type="entry name" value="ATP_adenylylTrfase_C"/>
</dbReference>
<feature type="binding site" evidence="2">
    <location>
        <position position="54"/>
    </location>
    <ligand>
        <name>substrate</name>
    </ligand>
</feature>
<feature type="binding site" evidence="2">
    <location>
        <begin position="263"/>
        <end position="265"/>
    </location>
    <ligand>
        <name>substrate</name>
    </ligand>
</feature>
<feature type="binding site" evidence="2">
    <location>
        <position position="158"/>
    </location>
    <ligand>
        <name>substrate</name>
    </ligand>
</feature>
<dbReference type="GO" id="GO:0009117">
    <property type="term" value="P:nucleotide metabolic process"/>
    <property type="evidence" value="ECO:0007669"/>
    <property type="project" value="InterPro"/>
</dbReference>
<evidence type="ECO:0000313" key="5">
    <source>
        <dbReference type="EMBL" id="ODQ75002.1"/>
    </source>
</evidence>
<accession>A0A1E3QD32</accession>
<name>A0A1E3QD32_LIPST</name>
<dbReference type="InterPro" id="IPR045759">
    <property type="entry name" value="Ap4A_phos1/2_N"/>
</dbReference>
<feature type="binding site" evidence="2">
    <location>
        <begin position="149"/>
        <end position="152"/>
    </location>
    <ligand>
        <name>substrate</name>
    </ligand>
</feature>
<feature type="binding site" evidence="2">
    <location>
        <position position="274"/>
    </location>
    <ligand>
        <name>substrate</name>
    </ligand>
</feature>
<dbReference type="GO" id="GO:0003877">
    <property type="term" value="F:ATP:ADP adenylyltransferase activity"/>
    <property type="evidence" value="ECO:0007669"/>
    <property type="project" value="InterPro"/>
</dbReference>
<dbReference type="EMBL" id="KV454291">
    <property type="protein sequence ID" value="ODQ75002.1"/>
    <property type="molecule type" value="Genomic_DNA"/>
</dbReference>
<feature type="domain" description="Ap4A phosphorylase 1/2 N-terminal" evidence="4">
    <location>
        <begin position="7"/>
        <end position="163"/>
    </location>
</feature>
<gene>
    <name evidence="5" type="ORF">LIPSTDRAFT_1741</name>
</gene>
<dbReference type="PANTHER" id="PTHR38420">
    <property type="entry name" value="AP-4-A PHOSPHORYLASE II"/>
    <property type="match status" value="1"/>
</dbReference>
<evidence type="ECO:0000256" key="2">
    <source>
        <dbReference type="PIRSR" id="PIRSR000846-2"/>
    </source>
</evidence>
<keyword evidence="6" id="KW-1185">Reference proteome</keyword>
<feature type="binding site" evidence="2">
    <location>
        <position position="143"/>
    </location>
    <ligand>
        <name>substrate</name>
    </ligand>
</feature>
<sequence>MFPPPSDTFPDLIRSKFSSAVDAGSLTFTPSTEIDVPAGDLTFRVRVAPNLAQKPVPTREEDAAPKPKFNPFLNPEPDLFLCDLGDRYSLILNKFSIVPYHFLCITKEFEPQRAPLSEEDLSATWECLQANVESGSRLLAFYNCGELSGASQEHKHIQFIPVPPDLRLLPDVALSYGIPVSKDAIGQFPTSHPGVEFAHFVLPVPKNPSTDDLVMRFSSLLARTLTTLREHGQRTISFNFAMTKDWMFVAPRGQESYGGVSVNATGMVGLLLAKSEEQLDFIKNTGPLGVTARVGLPRITEDEQQHDY</sequence>
<dbReference type="PIRSF" id="PIRSF000846">
    <property type="entry name" value="ATP_adenylyltr"/>
    <property type="match status" value="1"/>
</dbReference>
<dbReference type="InterPro" id="IPR036265">
    <property type="entry name" value="HIT-like_sf"/>
</dbReference>
<feature type="binding site" evidence="2">
    <location>
        <begin position="93"/>
        <end position="94"/>
    </location>
    <ligand>
        <name>substrate</name>
    </ligand>
</feature>
<dbReference type="Pfam" id="PF09830">
    <property type="entry name" value="ATP_transf"/>
    <property type="match status" value="1"/>
</dbReference>